<comment type="caution">
    <text evidence="1">The sequence shown here is derived from an EMBL/GenBank/DDBJ whole genome shotgun (WGS) entry which is preliminary data.</text>
</comment>
<gene>
    <name evidence="1" type="ORF">JCM19274_2301</name>
</gene>
<sequence length="85" mass="10237">MREVLYVERKKSGRSHYDEKQLLIFISTINIFELIEAKHLDYNEIDRLFIDKKEFLKASKNLNKVLGEPFNKIIRFTYSKTKNPE</sequence>
<dbReference type="Proteomes" id="UP000029643">
    <property type="component" value="Unassembled WGS sequence"/>
</dbReference>
<dbReference type="AlphaFoldDB" id="A0A090X783"/>
<proteinExistence type="predicted"/>
<reference evidence="1 2" key="1">
    <citation type="journal article" date="2014" name="Genome Announc.">
        <title>Draft Genome Sequences of Marine Flavobacterium Algibacter lectus Strains SS8 and NR4.</title>
        <authorList>
            <person name="Takatani N."/>
            <person name="Nakanishi M."/>
            <person name="Meirelles P."/>
            <person name="Mino S."/>
            <person name="Suda W."/>
            <person name="Oshima K."/>
            <person name="Hattori M."/>
            <person name="Ohkuma M."/>
            <person name="Hosokawa M."/>
            <person name="Miyashita K."/>
            <person name="Thompson F.L."/>
            <person name="Niwa A."/>
            <person name="Sawabe T."/>
            <person name="Sawabe T."/>
        </authorList>
    </citation>
    <scope>NUCLEOTIDE SEQUENCE [LARGE SCALE GENOMIC DNA]</scope>
    <source>
        <strain evidence="2">JCM19274</strain>
    </source>
</reference>
<evidence type="ECO:0000313" key="2">
    <source>
        <dbReference type="Proteomes" id="UP000029643"/>
    </source>
</evidence>
<name>A0A090X783_9FLAO</name>
<protein>
    <submittedName>
        <fullName evidence="1">Putative membrane protein</fullName>
    </submittedName>
</protein>
<dbReference type="EMBL" id="BBNU01000034">
    <property type="protein sequence ID" value="GAL82582.1"/>
    <property type="molecule type" value="Genomic_DNA"/>
</dbReference>
<organism evidence="1 2">
    <name type="scientific">Algibacter lectus</name>
    <dbReference type="NCBI Taxonomy" id="221126"/>
    <lineage>
        <taxon>Bacteria</taxon>
        <taxon>Pseudomonadati</taxon>
        <taxon>Bacteroidota</taxon>
        <taxon>Flavobacteriia</taxon>
        <taxon>Flavobacteriales</taxon>
        <taxon>Flavobacteriaceae</taxon>
        <taxon>Algibacter</taxon>
    </lineage>
</organism>
<evidence type="ECO:0000313" key="1">
    <source>
        <dbReference type="EMBL" id="GAL82582.1"/>
    </source>
</evidence>
<accession>A0A090X783</accession>